<dbReference type="Proteomes" id="UP000595426">
    <property type="component" value="Chromosome"/>
</dbReference>
<accession>A0A7T7UVZ8</accession>
<gene>
    <name evidence="1" type="ORF">I6H88_12285</name>
</gene>
<dbReference type="RefSeq" id="WP_052114689.1">
    <property type="nucleotide sequence ID" value="NZ_CBCSDR010000009.1"/>
</dbReference>
<dbReference type="KEGG" id="egm:AYC65_01760"/>
<dbReference type="AlphaFoldDB" id="A0A7T7UVZ8"/>
<name>A0A7T7UVZ8_9FLAO</name>
<protein>
    <submittedName>
        <fullName evidence="1">Immunity 53 family protein</fullName>
    </submittedName>
</protein>
<dbReference type="Pfam" id="PF15580">
    <property type="entry name" value="Imm53"/>
    <property type="match status" value="1"/>
</dbReference>
<organism evidence="1 2">
    <name type="scientific">Elizabethkingia bruuniana</name>
    <dbReference type="NCBI Taxonomy" id="1756149"/>
    <lineage>
        <taxon>Bacteria</taxon>
        <taxon>Pseudomonadati</taxon>
        <taxon>Bacteroidota</taxon>
        <taxon>Flavobacteriia</taxon>
        <taxon>Flavobacteriales</taxon>
        <taxon>Weeksellaceae</taxon>
        <taxon>Elizabethkingia</taxon>
    </lineage>
</organism>
<proteinExistence type="predicted"/>
<dbReference type="GeneID" id="93131610"/>
<dbReference type="InterPro" id="IPR028228">
    <property type="entry name" value="Imm53"/>
</dbReference>
<dbReference type="OrthoDB" id="3533713at2"/>
<reference evidence="1 2" key="1">
    <citation type="submission" date="2020-12" db="EMBL/GenBank/DDBJ databases">
        <title>FDA dAtabase for Regulatory Grade micrObial Sequences (FDA-ARGOS): Supporting development and validation of Infectious Disease Dx tests.</title>
        <authorList>
            <person name="Kerrigan L."/>
            <person name="Long C."/>
            <person name="Tallon L."/>
            <person name="Sadzewicz L."/>
            <person name="Zhao X."/>
            <person name="Boylan J."/>
            <person name="Ott S."/>
            <person name="Bowen H."/>
            <person name="Vavikolanu K."/>
            <person name="Mehta A."/>
            <person name="Aluvathingal J."/>
            <person name="Nadendla S."/>
            <person name="Yan Y."/>
            <person name="Sichtig H."/>
        </authorList>
    </citation>
    <scope>NUCLEOTIDE SEQUENCE [LARGE SCALE GENOMIC DNA]</scope>
    <source>
        <strain evidence="1 2">FDAARGOS_1031</strain>
    </source>
</reference>
<keyword evidence="2" id="KW-1185">Reference proteome</keyword>
<dbReference type="EMBL" id="CP067018">
    <property type="protein sequence ID" value="QQN57233.1"/>
    <property type="molecule type" value="Genomic_DNA"/>
</dbReference>
<sequence length="188" mass="21707">MKNIRIIQEWFKLQCNGDWESEYGINIHTINNPGWNINIDLFDTVLSGFTIDENIDNGPDDWFFIQCNGEVFSGAGDPNKLNTILDKFIEFAMNNISKSNCLYTAYARVNKFSNLKVFTPIELKMIDLCNFEIISIPNIDSKDLKVIDIDDFEKIDFNKLDIDIDFSIGDKVKCELIHFYDNPSLVIL</sequence>
<evidence type="ECO:0000313" key="1">
    <source>
        <dbReference type="EMBL" id="QQN57233.1"/>
    </source>
</evidence>
<evidence type="ECO:0000313" key="2">
    <source>
        <dbReference type="Proteomes" id="UP000595426"/>
    </source>
</evidence>